<dbReference type="KEGG" id="hra:EI982_09825"/>
<feature type="domain" description="Oxidoreductase molybdopterin-binding" evidence="1">
    <location>
        <begin position="5"/>
        <end position="142"/>
    </location>
</feature>
<evidence type="ECO:0000313" key="3">
    <source>
        <dbReference type="Proteomes" id="UP000428325"/>
    </source>
</evidence>
<dbReference type="InterPro" id="IPR036374">
    <property type="entry name" value="OxRdtase_Mopterin-bd_sf"/>
</dbReference>
<dbReference type="Gene3D" id="3.90.420.10">
    <property type="entry name" value="Oxidoreductase, molybdopterin-binding domain"/>
    <property type="match status" value="1"/>
</dbReference>
<dbReference type="PANTHER" id="PTHR43032">
    <property type="entry name" value="PROTEIN-METHIONINE-SULFOXIDE REDUCTASE"/>
    <property type="match status" value="1"/>
</dbReference>
<dbReference type="InterPro" id="IPR000572">
    <property type="entry name" value="OxRdtase_Mopterin-bd_dom"/>
</dbReference>
<keyword evidence="3" id="KW-1185">Reference proteome</keyword>
<dbReference type="SUPFAM" id="SSF56524">
    <property type="entry name" value="Oxidoreductase molybdopterin-binding domain"/>
    <property type="match status" value="1"/>
</dbReference>
<evidence type="ECO:0000313" key="2">
    <source>
        <dbReference type="EMBL" id="QGX95066.1"/>
    </source>
</evidence>
<proteinExistence type="predicted"/>
<reference evidence="2 3" key="1">
    <citation type="submission" date="2018-12" db="EMBL/GenBank/DDBJ databases">
        <title>Complete genome sequence of Haloplanus rallus MBLA0036.</title>
        <authorList>
            <person name="Nam Y.-d."/>
            <person name="Kang J."/>
            <person name="Chung W.-H."/>
            <person name="Park Y.S."/>
        </authorList>
    </citation>
    <scope>NUCLEOTIDE SEQUENCE [LARGE SCALE GENOMIC DNA]</scope>
    <source>
        <strain evidence="2 3">MBLA0036</strain>
    </source>
</reference>
<evidence type="ECO:0000259" key="1">
    <source>
        <dbReference type="Pfam" id="PF00174"/>
    </source>
</evidence>
<protein>
    <submittedName>
        <fullName evidence="2">Molybdopterin-binding oxidoreductase</fullName>
    </submittedName>
</protein>
<dbReference type="OrthoDB" id="9576at2157"/>
<dbReference type="PANTHER" id="PTHR43032:SF4">
    <property type="entry name" value="OXIDOREDUCTASE MOLYBDOPTERIN-BINDING DOMAIN-CONTAINING PROTEIN"/>
    <property type="match status" value="1"/>
</dbReference>
<dbReference type="AlphaFoldDB" id="A0A6B9F3R2"/>
<dbReference type="Pfam" id="PF00174">
    <property type="entry name" value="Oxidored_molyb"/>
    <property type="match status" value="1"/>
</dbReference>
<gene>
    <name evidence="2" type="ORF">EI982_09825</name>
</gene>
<name>A0A6B9F3R2_9EURY</name>
<organism evidence="2 3">
    <name type="scientific">Haloplanus rallus</name>
    <dbReference type="NCBI Taxonomy" id="1816183"/>
    <lineage>
        <taxon>Archaea</taxon>
        <taxon>Methanobacteriati</taxon>
        <taxon>Methanobacteriota</taxon>
        <taxon>Stenosarchaea group</taxon>
        <taxon>Halobacteria</taxon>
        <taxon>Halobacteriales</taxon>
        <taxon>Haloferacaceae</taxon>
        <taxon>Haloplanus</taxon>
    </lineage>
</organism>
<dbReference type="Proteomes" id="UP000428325">
    <property type="component" value="Chromosome"/>
</dbReference>
<dbReference type="RefSeq" id="WP_157689522.1">
    <property type="nucleotide sequence ID" value="NZ_CP034345.1"/>
</dbReference>
<accession>A0A6B9F3R2</accession>
<dbReference type="EMBL" id="CP034345">
    <property type="protein sequence ID" value="QGX95066.1"/>
    <property type="molecule type" value="Genomic_DNA"/>
</dbReference>
<sequence length="157" mass="16475">MSHSEPPADADPDRWTLTVDGAVADPLSVSAAALAADDAMRSSTACAGETATERAWQGVRVGTLVDRAAPDAAAAHALVHSVDPEYACGFALDRLRSALLAVRLDGEPIPAERGGPVRLLVPDADCWERVKWVTRIDVLTDPPGEADTARDRVPADG</sequence>
<dbReference type="GeneID" id="99246318"/>